<dbReference type="InterPro" id="IPR006357">
    <property type="entry name" value="HAD-SF_hydro_IIA"/>
</dbReference>
<dbReference type="PANTHER" id="PTHR19288">
    <property type="entry name" value="4-NITROPHENYLPHOSPHATASE-RELATED"/>
    <property type="match status" value="1"/>
</dbReference>
<dbReference type="AlphaFoldDB" id="A0A7J6TSD3"/>
<dbReference type="InterPro" id="IPR036412">
    <property type="entry name" value="HAD-like_sf"/>
</dbReference>
<dbReference type="SUPFAM" id="SSF56784">
    <property type="entry name" value="HAD-like"/>
    <property type="match status" value="1"/>
</dbReference>
<gene>
    <name evidence="1" type="ORF">FOZ62_025504</name>
</gene>
<evidence type="ECO:0000313" key="2">
    <source>
        <dbReference type="Proteomes" id="UP000574390"/>
    </source>
</evidence>
<protein>
    <recommendedName>
        <fullName evidence="3">4-nitrophenylphosphatase</fullName>
    </recommendedName>
</protein>
<dbReference type="InterPro" id="IPR023214">
    <property type="entry name" value="HAD_sf"/>
</dbReference>
<dbReference type="PANTHER" id="PTHR19288:SF46">
    <property type="entry name" value="HALOACID DEHALOGENASE-LIKE HYDROLASE DOMAIN-CONTAINING PROTEIN 2"/>
    <property type="match status" value="1"/>
</dbReference>
<dbReference type="Proteomes" id="UP000574390">
    <property type="component" value="Unassembled WGS sequence"/>
</dbReference>
<dbReference type="GO" id="GO:0005737">
    <property type="term" value="C:cytoplasm"/>
    <property type="evidence" value="ECO:0007669"/>
    <property type="project" value="TreeGrafter"/>
</dbReference>
<reference evidence="1 2" key="1">
    <citation type="submission" date="2020-04" db="EMBL/GenBank/DDBJ databases">
        <title>Perkinsus olseni comparative genomics.</title>
        <authorList>
            <person name="Bogema D.R."/>
        </authorList>
    </citation>
    <scope>NUCLEOTIDE SEQUENCE [LARGE SCALE GENOMIC DNA]</scope>
    <source>
        <strain evidence="1">ATCC PRA-205</strain>
    </source>
</reference>
<comment type="caution">
    <text evidence="1">The sequence shown here is derived from an EMBL/GenBank/DDBJ whole genome shotgun (WGS) entry which is preliminary data.</text>
</comment>
<sequence>MNAPSASTHVTSLHEIVANHDTFIFDCDGVIWQGGCLIPGVDKFLKSLQNAGKKYVFVTNTSSRSREGMWAKFADIGLGGLCFMSSEAAVSYRSSKRWGSPGSRTNMKPVRVNVRDSHNRVL</sequence>
<name>A0A7J6TSD3_PEROL</name>
<evidence type="ECO:0000313" key="1">
    <source>
        <dbReference type="EMBL" id="KAF4748274.1"/>
    </source>
</evidence>
<evidence type="ECO:0008006" key="3">
    <source>
        <dbReference type="Google" id="ProtNLM"/>
    </source>
</evidence>
<proteinExistence type="predicted"/>
<accession>A0A7J6TSD3</accession>
<dbReference type="Pfam" id="PF13344">
    <property type="entry name" value="Hydrolase_6"/>
    <property type="match status" value="1"/>
</dbReference>
<dbReference type="Gene3D" id="3.40.50.1000">
    <property type="entry name" value="HAD superfamily/HAD-like"/>
    <property type="match status" value="1"/>
</dbReference>
<dbReference type="EMBL" id="JABANM010005048">
    <property type="protein sequence ID" value="KAF4748274.1"/>
    <property type="molecule type" value="Genomic_DNA"/>
</dbReference>
<organism evidence="1 2">
    <name type="scientific">Perkinsus olseni</name>
    <name type="common">Perkinsus atlanticus</name>
    <dbReference type="NCBI Taxonomy" id="32597"/>
    <lineage>
        <taxon>Eukaryota</taxon>
        <taxon>Sar</taxon>
        <taxon>Alveolata</taxon>
        <taxon>Perkinsozoa</taxon>
        <taxon>Perkinsea</taxon>
        <taxon>Perkinsida</taxon>
        <taxon>Perkinsidae</taxon>
        <taxon>Perkinsus</taxon>
    </lineage>
</organism>
<dbReference type="GO" id="GO:0016791">
    <property type="term" value="F:phosphatase activity"/>
    <property type="evidence" value="ECO:0007669"/>
    <property type="project" value="TreeGrafter"/>
</dbReference>